<dbReference type="GO" id="GO:0003677">
    <property type="term" value="F:DNA binding"/>
    <property type="evidence" value="ECO:0007669"/>
    <property type="project" value="InterPro"/>
</dbReference>
<accession>A0A8H3WRL0</accession>
<evidence type="ECO:0000259" key="4">
    <source>
        <dbReference type="SMART" id="SM00906"/>
    </source>
</evidence>
<name>A0A8H3WRL0_9PEZI</name>
<keyword evidence="2" id="KW-0539">Nucleus</keyword>
<gene>
    <name evidence="5" type="ORF">GQ607_003622</name>
</gene>
<dbReference type="EMBL" id="WOWK01000013">
    <property type="protein sequence ID" value="KAF0329313.1"/>
    <property type="molecule type" value="Genomic_DNA"/>
</dbReference>
<dbReference type="PRINTS" id="PR00146">
    <property type="entry name" value="DHPICSNTHASE"/>
</dbReference>
<dbReference type="PANTHER" id="PTHR12128">
    <property type="entry name" value="DIHYDRODIPICOLINATE SYNTHASE"/>
    <property type="match status" value="1"/>
</dbReference>
<feature type="region of interest" description="Disordered" evidence="3">
    <location>
        <begin position="367"/>
        <end position="415"/>
    </location>
</feature>
<dbReference type="Pfam" id="PF04082">
    <property type="entry name" value="Fungal_trans"/>
    <property type="match status" value="1"/>
</dbReference>
<sequence length="962" mass="106491">MRPLPRGIYTPLPCFFKQNEDLDLQSFVDHLKFIAQAGTIPVISGSAGEAVHLDREERIKLIRTARETLDRIGCSDVPIVAGVGGASTRESIKLARDAAEAGADYGMVIPPGYYAGTLTANRDSIKSFFVDIAEASELPIIIYNFPAVSGGVDMDSDLVVDIIKGSPNICGIKLTCANVGKLTRILAEASNPDFKAKYPRRTKDLDFTAIDGFIDFLLPSVAVGAGGAISGLPNFVPKACVKLWDLCQSHDTAKEALELQQLISLADRVQLKMGIHGMKKLLNQQFGYSPVSRRPLPSMSDDLADSMFADPYLQKLLQLEATLFWEHAHQDFPIPDFFNLTENDLLGGDIEQLHDPLFLAGNRVASAGTETPSQTSSRDNDSSQASPQSNHGLSQARESQKETSDHPVTLTENRPLHRSLEAIPGAFSFFIGPTGAADIHLLNREQYDDHDVARPRLSGLQYRRLKQDASQKSPVIFGITDQELLANAEPKVESSVIDGAWAELWSIVDPQTAWRLIQLYARFVDPCFPIVAIQQLPSGPEELSNMSLGLLAALCASSLPFIMHDESLYGLLLHPPSSQRLYRLCWLDISQQFHAPSLATLQACLLFQQRLPTNPYLSDTAFSWSLISSAVAVAQTIGLHQDPSCWESVPPWERRLRKRLWWATWTMEKWVSLTRGMPSHIHQDDFDVPDLKLEDVDDTISSSAHIKAQLCELVRMTCIMSDIQQTYYTTRGIGRTAHDLPLSLDLARSSRARLKEWRDSLSPGYRTLIGKTQISEGHDARTPTQDVEDEMYGTGAVYLCYIITHMTLFRALLRPLDRWPAMALQSPNEAEGLFTAAKAVIKGSILCVKEFVEMLENMTGSQWNGFWHSWSRQNFAIGGSFMVHLLHITSASNAVRFSVGDEGDLGFDDEDRELRVWITRWRSATRASATGAAGAKGLANLGLLRVETMLGRLLASEANVLS</sequence>
<comment type="caution">
    <text evidence="5">The sequence shown here is derived from an EMBL/GenBank/DDBJ whole genome shotgun (WGS) entry which is preliminary data.</text>
</comment>
<dbReference type="SMART" id="SM00906">
    <property type="entry name" value="Fungal_trans"/>
    <property type="match status" value="1"/>
</dbReference>
<evidence type="ECO:0000256" key="2">
    <source>
        <dbReference type="ARBA" id="ARBA00023242"/>
    </source>
</evidence>
<evidence type="ECO:0000313" key="6">
    <source>
        <dbReference type="Proteomes" id="UP000434172"/>
    </source>
</evidence>
<dbReference type="GO" id="GO:0006351">
    <property type="term" value="P:DNA-templated transcription"/>
    <property type="evidence" value="ECO:0007669"/>
    <property type="project" value="InterPro"/>
</dbReference>
<dbReference type="InterPro" id="IPR013785">
    <property type="entry name" value="Aldolase_TIM"/>
</dbReference>
<dbReference type="OrthoDB" id="191315at2759"/>
<dbReference type="Proteomes" id="UP000434172">
    <property type="component" value="Unassembled WGS sequence"/>
</dbReference>
<feature type="compositionally biased region" description="Polar residues" evidence="3">
    <location>
        <begin position="368"/>
        <end position="397"/>
    </location>
</feature>
<keyword evidence="1" id="KW-0456">Lyase</keyword>
<dbReference type="AlphaFoldDB" id="A0A8H3WRL0"/>
<protein>
    <submittedName>
        <fullName evidence="5">Fungal specific transcription factor domain protein</fullName>
    </submittedName>
</protein>
<dbReference type="Gene3D" id="3.20.20.70">
    <property type="entry name" value="Aldolase class I"/>
    <property type="match status" value="1"/>
</dbReference>
<reference evidence="5 6" key="1">
    <citation type="submission" date="2019-12" db="EMBL/GenBank/DDBJ databases">
        <title>A genome sequence resource for the geographically widespread anthracnose pathogen Colletotrichum asianum.</title>
        <authorList>
            <person name="Meng Y."/>
        </authorList>
    </citation>
    <scope>NUCLEOTIDE SEQUENCE [LARGE SCALE GENOMIC DNA]</scope>
    <source>
        <strain evidence="5 6">ICMP 18580</strain>
    </source>
</reference>
<dbReference type="SUPFAM" id="SSF51569">
    <property type="entry name" value="Aldolase"/>
    <property type="match status" value="1"/>
</dbReference>
<dbReference type="Pfam" id="PF00701">
    <property type="entry name" value="DHDPS"/>
    <property type="match status" value="1"/>
</dbReference>
<dbReference type="CDD" id="cd12148">
    <property type="entry name" value="fungal_TF_MHR"/>
    <property type="match status" value="1"/>
</dbReference>
<dbReference type="SMART" id="SM01130">
    <property type="entry name" value="DHDPS"/>
    <property type="match status" value="1"/>
</dbReference>
<keyword evidence="6" id="KW-1185">Reference proteome</keyword>
<dbReference type="CDD" id="cd00408">
    <property type="entry name" value="DHDPS-like"/>
    <property type="match status" value="1"/>
</dbReference>
<proteinExistence type="predicted"/>
<evidence type="ECO:0000256" key="3">
    <source>
        <dbReference type="SAM" id="MobiDB-lite"/>
    </source>
</evidence>
<evidence type="ECO:0000256" key="1">
    <source>
        <dbReference type="ARBA" id="ARBA00023239"/>
    </source>
</evidence>
<dbReference type="GO" id="GO:0008270">
    <property type="term" value="F:zinc ion binding"/>
    <property type="evidence" value="ECO:0007669"/>
    <property type="project" value="InterPro"/>
</dbReference>
<evidence type="ECO:0000313" key="5">
    <source>
        <dbReference type="EMBL" id="KAF0329313.1"/>
    </source>
</evidence>
<dbReference type="PANTHER" id="PTHR12128:SF66">
    <property type="entry name" value="4-HYDROXY-2-OXOGLUTARATE ALDOLASE, MITOCHONDRIAL"/>
    <property type="match status" value="1"/>
</dbReference>
<organism evidence="5 6">
    <name type="scientific">Colletotrichum asianum</name>
    <dbReference type="NCBI Taxonomy" id="702518"/>
    <lineage>
        <taxon>Eukaryota</taxon>
        <taxon>Fungi</taxon>
        <taxon>Dikarya</taxon>
        <taxon>Ascomycota</taxon>
        <taxon>Pezizomycotina</taxon>
        <taxon>Sordariomycetes</taxon>
        <taxon>Hypocreomycetidae</taxon>
        <taxon>Glomerellales</taxon>
        <taxon>Glomerellaceae</taxon>
        <taxon>Colletotrichum</taxon>
        <taxon>Colletotrichum gloeosporioides species complex</taxon>
    </lineage>
</organism>
<dbReference type="GO" id="GO:0008840">
    <property type="term" value="F:4-hydroxy-tetrahydrodipicolinate synthase activity"/>
    <property type="evidence" value="ECO:0007669"/>
    <property type="project" value="TreeGrafter"/>
</dbReference>
<dbReference type="InterPro" id="IPR002220">
    <property type="entry name" value="DapA-like"/>
</dbReference>
<feature type="domain" description="Xylanolytic transcriptional activator regulatory" evidence="4">
    <location>
        <begin position="623"/>
        <end position="698"/>
    </location>
</feature>
<dbReference type="InterPro" id="IPR007219">
    <property type="entry name" value="XnlR_reg_dom"/>
</dbReference>